<evidence type="ECO:0000313" key="10">
    <source>
        <dbReference type="EMBL" id="MEE1943482.1"/>
    </source>
</evidence>
<dbReference type="Pfam" id="PF02321">
    <property type="entry name" value="OEP"/>
    <property type="match status" value="1"/>
</dbReference>
<protein>
    <submittedName>
        <fullName evidence="10">TolC family protein</fullName>
    </submittedName>
</protein>
<evidence type="ECO:0000256" key="7">
    <source>
        <dbReference type="ARBA" id="ARBA00023237"/>
    </source>
</evidence>
<dbReference type="Proteomes" id="UP001336835">
    <property type="component" value="Unassembled WGS sequence"/>
</dbReference>
<feature type="coiled-coil region" evidence="8">
    <location>
        <begin position="167"/>
        <end position="194"/>
    </location>
</feature>
<dbReference type="Gene3D" id="1.20.1600.10">
    <property type="entry name" value="Outer membrane efflux proteins (OEP)"/>
    <property type="match status" value="1"/>
</dbReference>
<organism evidence="10 11">
    <name type="scientific">Pedobacter albus</name>
    <dbReference type="NCBI Taxonomy" id="3113905"/>
    <lineage>
        <taxon>Bacteria</taxon>
        <taxon>Pseudomonadati</taxon>
        <taxon>Bacteroidota</taxon>
        <taxon>Sphingobacteriia</taxon>
        <taxon>Sphingobacteriales</taxon>
        <taxon>Sphingobacteriaceae</taxon>
        <taxon>Pedobacter</taxon>
    </lineage>
</organism>
<evidence type="ECO:0000313" key="11">
    <source>
        <dbReference type="Proteomes" id="UP001336835"/>
    </source>
</evidence>
<evidence type="ECO:0000256" key="5">
    <source>
        <dbReference type="ARBA" id="ARBA00022692"/>
    </source>
</evidence>
<dbReference type="PANTHER" id="PTHR30026:SF20">
    <property type="entry name" value="OUTER MEMBRANE PROTEIN TOLC"/>
    <property type="match status" value="1"/>
</dbReference>
<keyword evidence="8" id="KW-0175">Coiled coil</keyword>
<dbReference type="PANTHER" id="PTHR30026">
    <property type="entry name" value="OUTER MEMBRANE PROTEIN TOLC"/>
    <property type="match status" value="1"/>
</dbReference>
<comment type="caution">
    <text evidence="10">The sequence shown here is derived from an EMBL/GenBank/DDBJ whole genome shotgun (WGS) entry which is preliminary data.</text>
</comment>
<evidence type="ECO:0000256" key="3">
    <source>
        <dbReference type="ARBA" id="ARBA00022448"/>
    </source>
</evidence>
<feature type="signal peptide" evidence="9">
    <location>
        <begin position="1"/>
        <end position="21"/>
    </location>
</feature>
<keyword evidence="11" id="KW-1185">Reference proteome</keyword>
<keyword evidence="6" id="KW-0472">Membrane</keyword>
<name>A0ABU7I208_9SPHI</name>
<dbReference type="EMBL" id="JAZDQT010000001">
    <property type="protein sequence ID" value="MEE1943482.1"/>
    <property type="molecule type" value="Genomic_DNA"/>
</dbReference>
<reference evidence="10 11" key="1">
    <citation type="submission" date="2024-01" db="EMBL/GenBank/DDBJ databases">
        <title>Pedobacter sp. nov., isolated from fresh soil.</title>
        <authorList>
            <person name="Le N.T.T."/>
        </authorList>
    </citation>
    <scope>NUCLEOTIDE SEQUENCE [LARGE SCALE GENOMIC DNA]</scope>
    <source>
        <strain evidence="10 11">KR3-3</strain>
    </source>
</reference>
<dbReference type="InterPro" id="IPR003423">
    <property type="entry name" value="OMP_efflux"/>
</dbReference>
<evidence type="ECO:0000256" key="4">
    <source>
        <dbReference type="ARBA" id="ARBA00022452"/>
    </source>
</evidence>
<comment type="similarity">
    <text evidence="2">Belongs to the outer membrane factor (OMF) (TC 1.B.17) family.</text>
</comment>
<comment type="subcellular location">
    <subcellularLocation>
        <location evidence="1">Cell outer membrane</location>
    </subcellularLocation>
</comment>
<evidence type="ECO:0000256" key="1">
    <source>
        <dbReference type="ARBA" id="ARBA00004442"/>
    </source>
</evidence>
<gene>
    <name evidence="10" type="ORF">VRU48_00085</name>
</gene>
<dbReference type="InterPro" id="IPR051906">
    <property type="entry name" value="TolC-like"/>
</dbReference>
<keyword evidence="3" id="KW-0813">Transport</keyword>
<keyword evidence="9" id="KW-0732">Signal</keyword>
<feature type="chain" id="PRO_5045922655" evidence="9">
    <location>
        <begin position="22"/>
        <end position="462"/>
    </location>
</feature>
<evidence type="ECO:0000256" key="2">
    <source>
        <dbReference type="ARBA" id="ARBA00007613"/>
    </source>
</evidence>
<keyword evidence="4" id="KW-1134">Transmembrane beta strand</keyword>
<evidence type="ECO:0000256" key="6">
    <source>
        <dbReference type="ARBA" id="ARBA00023136"/>
    </source>
</evidence>
<keyword evidence="5" id="KW-0812">Transmembrane</keyword>
<evidence type="ECO:0000256" key="8">
    <source>
        <dbReference type="SAM" id="Coils"/>
    </source>
</evidence>
<keyword evidence="7" id="KW-0998">Cell outer membrane</keyword>
<evidence type="ECO:0000256" key="9">
    <source>
        <dbReference type="SAM" id="SignalP"/>
    </source>
</evidence>
<dbReference type="RefSeq" id="WP_330105894.1">
    <property type="nucleotide sequence ID" value="NZ_JAZDQT010000001.1"/>
</dbReference>
<accession>A0ABU7I208</accession>
<proteinExistence type="inferred from homology"/>
<sequence length="462" mass="51614">MKRKLFFLIAFVLLNVLTSNAQQVQVSKTLMQAIEAALSQDYDLANQNLETEKLEIERKSVLNKYIPHVSASALYGYFDNTLTLDVPTLTLPLTGVQLFSGNQQFENSGNLFYGGLTAKTVLFSGGQILNGAKALEAKKKGMELLSQPKRDAIIKDVVYSFDQIRLLNEAQKLVDESEIRLKKENERVEKAIANGLAIPYDRDKIKLAVLELSSKKIEIEGKRKVLYQKINMLTHYETAQIDAVVYELDPIILPQNLSASGRAELQALESFKSAYQYALKKEKGTFLPTLGAFGSYGYASVFDAKSSFNGPVTGNNYSLKLNEATLSPNLMVGAALKWDLFTGFERKHKIHEAKINIKQAENQLEATKEKVALQLQNFNAQYETLFKQLEIANQREKIAKQNLVVAQKQYGAGLINVTERLAAETDIYQVSLNKINTIIEQRKAAFETLSAAGNLQNAIQVK</sequence>
<dbReference type="SUPFAM" id="SSF56954">
    <property type="entry name" value="Outer membrane efflux proteins (OEP)"/>
    <property type="match status" value="1"/>
</dbReference>
<feature type="coiled-coil region" evidence="8">
    <location>
        <begin position="350"/>
        <end position="409"/>
    </location>
</feature>